<keyword evidence="1" id="KW-0472">Membrane</keyword>
<keyword evidence="3" id="KW-1185">Reference proteome</keyword>
<feature type="transmembrane region" description="Helical" evidence="1">
    <location>
        <begin position="433"/>
        <end position="451"/>
    </location>
</feature>
<reference evidence="2" key="1">
    <citation type="journal article" date="2023" name="Mol. Phylogenet. Evol.">
        <title>Genome-scale phylogeny and comparative genomics of the fungal order Sordariales.</title>
        <authorList>
            <person name="Hensen N."/>
            <person name="Bonometti L."/>
            <person name="Westerberg I."/>
            <person name="Brannstrom I.O."/>
            <person name="Guillou S."/>
            <person name="Cros-Aarteil S."/>
            <person name="Calhoun S."/>
            <person name="Haridas S."/>
            <person name="Kuo A."/>
            <person name="Mondo S."/>
            <person name="Pangilinan J."/>
            <person name="Riley R."/>
            <person name="LaButti K."/>
            <person name="Andreopoulos B."/>
            <person name="Lipzen A."/>
            <person name="Chen C."/>
            <person name="Yan M."/>
            <person name="Daum C."/>
            <person name="Ng V."/>
            <person name="Clum A."/>
            <person name="Steindorff A."/>
            <person name="Ohm R.A."/>
            <person name="Martin F."/>
            <person name="Silar P."/>
            <person name="Natvig D.O."/>
            <person name="Lalanne C."/>
            <person name="Gautier V."/>
            <person name="Ament-Velasquez S.L."/>
            <person name="Kruys A."/>
            <person name="Hutchinson M.I."/>
            <person name="Powell A.J."/>
            <person name="Barry K."/>
            <person name="Miller A.N."/>
            <person name="Grigoriev I.V."/>
            <person name="Debuchy R."/>
            <person name="Gladieux P."/>
            <person name="Hiltunen Thoren M."/>
            <person name="Johannesson H."/>
        </authorList>
    </citation>
    <scope>NUCLEOTIDE SEQUENCE</scope>
    <source>
        <strain evidence="2">CBS 955.72</strain>
    </source>
</reference>
<feature type="transmembrane region" description="Helical" evidence="1">
    <location>
        <begin position="231"/>
        <end position="251"/>
    </location>
</feature>
<protein>
    <submittedName>
        <fullName evidence="2">Uncharacterized protein</fullName>
    </submittedName>
</protein>
<feature type="transmembrane region" description="Helical" evidence="1">
    <location>
        <begin position="499"/>
        <end position="515"/>
    </location>
</feature>
<comment type="caution">
    <text evidence="2">The sequence shown here is derived from an EMBL/GenBank/DDBJ whole genome shotgun (WGS) entry which is preliminary data.</text>
</comment>
<reference evidence="2" key="2">
    <citation type="submission" date="2023-06" db="EMBL/GenBank/DDBJ databases">
        <authorList>
            <consortium name="Lawrence Berkeley National Laboratory"/>
            <person name="Haridas S."/>
            <person name="Hensen N."/>
            <person name="Bonometti L."/>
            <person name="Westerberg I."/>
            <person name="Brannstrom I.O."/>
            <person name="Guillou S."/>
            <person name="Cros-Aarteil S."/>
            <person name="Calhoun S."/>
            <person name="Kuo A."/>
            <person name="Mondo S."/>
            <person name="Pangilinan J."/>
            <person name="Riley R."/>
            <person name="Labutti K."/>
            <person name="Andreopoulos B."/>
            <person name="Lipzen A."/>
            <person name="Chen C."/>
            <person name="Yanf M."/>
            <person name="Daum C."/>
            <person name="Ng V."/>
            <person name="Clum A."/>
            <person name="Steindorff A."/>
            <person name="Ohm R."/>
            <person name="Martin F."/>
            <person name="Silar P."/>
            <person name="Natvig D."/>
            <person name="Lalanne C."/>
            <person name="Gautier V."/>
            <person name="Ament-Velasquez S.L."/>
            <person name="Kruys A."/>
            <person name="Hutchinson M.I."/>
            <person name="Powell A.J."/>
            <person name="Barry K."/>
            <person name="Miller A.N."/>
            <person name="Grigoriev I.V."/>
            <person name="Debuchy R."/>
            <person name="Gladieux P."/>
            <person name="Thoren M.H."/>
            <person name="Johannesson H."/>
        </authorList>
    </citation>
    <scope>NUCLEOTIDE SEQUENCE</scope>
    <source>
        <strain evidence="2">CBS 955.72</strain>
    </source>
</reference>
<sequence length="536" mass="59389">MAAAVFATVTVTATPPPTTVFVTASPIIETHHVTATETYTRHPTGDDGVPLYLIPPFPLGDHQTETQSPSLPVMSMAASSTPRSNPTPSLLPFPNGAAPLLPDPLGIGQSPWYYNPGPSILLNCIAIAAIIKLYLTPSHQPQHKVEQPTGSGSKEISYQRLVPRLLRRIIARIKPILRVSGTYILQLAAIAGFNLAAWDLVTNYIAMERLRRTSNTTWVFHAGQLGPPITVITWGLTAAIWRTIVFLIRVCTKLPDTRTIRQPNGRFVNDGPERSAAKVRLAQSVRQLGLEGLGLVLPSSAAGILLLNKWMWIGCTTSESRGGSVVPADFMPGMYWEGIADSIHSVHLVTTAAAGLWLVLTSALALLAADWDFLRHCHKQVERHVCRDPLWKLWLAYWAIFAVSLVLALFDLFYLFTGIGVGLHNSLESQGEMWVACSLWLLAPWAVALFFMGMPSLVLCSLGMSTLWYALRGWVFRVIDVRRSCFFMPCSGKSTWERDQLLMVFLGLGLVGCYWRQIRRRGARQSDLRRRLPAYK</sequence>
<dbReference type="AlphaFoldDB" id="A0AAJ0HC96"/>
<feature type="transmembrane region" description="Helical" evidence="1">
    <location>
        <begin position="395"/>
        <end position="421"/>
    </location>
</feature>
<keyword evidence="1" id="KW-0812">Transmembrane</keyword>
<accession>A0AAJ0HC96</accession>
<feature type="transmembrane region" description="Helical" evidence="1">
    <location>
        <begin position="354"/>
        <end position="374"/>
    </location>
</feature>
<evidence type="ECO:0000313" key="3">
    <source>
        <dbReference type="Proteomes" id="UP001275084"/>
    </source>
</evidence>
<dbReference type="EMBL" id="JAUIQD010000006">
    <property type="protein sequence ID" value="KAK3346959.1"/>
    <property type="molecule type" value="Genomic_DNA"/>
</dbReference>
<organism evidence="2 3">
    <name type="scientific">Lasiosphaeria hispida</name>
    <dbReference type="NCBI Taxonomy" id="260671"/>
    <lineage>
        <taxon>Eukaryota</taxon>
        <taxon>Fungi</taxon>
        <taxon>Dikarya</taxon>
        <taxon>Ascomycota</taxon>
        <taxon>Pezizomycotina</taxon>
        <taxon>Sordariomycetes</taxon>
        <taxon>Sordariomycetidae</taxon>
        <taxon>Sordariales</taxon>
        <taxon>Lasiosphaeriaceae</taxon>
        <taxon>Lasiosphaeria</taxon>
    </lineage>
</organism>
<dbReference type="Proteomes" id="UP001275084">
    <property type="component" value="Unassembled WGS sequence"/>
</dbReference>
<name>A0AAJ0HC96_9PEZI</name>
<feature type="transmembrane region" description="Helical" evidence="1">
    <location>
        <begin position="176"/>
        <end position="198"/>
    </location>
</feature>
<evidence type="ECO:0000256" key="1">
    <source>
        <dbReference type="SAM" id="Phobius"/>
    </source>
</evidence>
<proteinExistence type="predicted"/>
<keyword evidence="1" id="KW-1133">Transmembrane helix</keyword>
<evidence type="ECO:0000313" key="2">
    <source>
        <dbReference type="EMBL" id="KAK3346959.1"/>
    </source>
</evidence>
<gene>
    <name evidence="2" type="ORF">B0T25DRAFT_291960</name>
</gene>